<dbReference type="Proteomes" id="UP001239111">
    <property type="component" value="Chromosome 2"/>
</dbReference>
<protein>
    <submittedName>
        <fullName evidence="1">Uncharacterized protein</fullName>
    </submittedName>
</protein>
<reference evidence="1" key="1">
    <citation type="submission" date="2023-04" db="EMBL/GenBank/DDBJ databases">
        <title>A chromosome-level genome assembly of the parasitoid wasp Eretmocerus hayati.</title>
        <authorList>
            <person name="Zhong Y."/>
            <person name="Liu S."/>
            <person name="Liu Y."/>
        </authorList>
    </citation>
    <scope>NUCLEOTIDE SEQUENCE</scope>
    <source>
        <strain evidence="1">ZJU_SS_LIU_2023</strain>
    </source>
</reference>
<evidence type="ECO:0000313" key="1">
    <source>
        <dbReference type="EMBL" id="KAJ8676274.1"/>
    </source>
</evidence>
<evidence type="ECO:0000313" key="2">
    <source>
        <dbReference type="Proteomes" id="UP001239111"/>
    </source>
</evidence>
<gene>
    <name evidence="1" type="ORF">QAD02_012060</name>
</gene>
<comment type="caution">
    <text evidence="1">The sequence shown here is derived from an EMBL/GenBank/DDBJ whole genome shotgun (WGS) entry which is preliminary data.</text>
</comment>
<proteinExistence type="predicted"/>
<sequence length="137" mass="15894">MEKGERSASICQEMGDKLAECCIFLVRCSQQTSTYPDGISRELGENLTAFFKKRDCILPVILFKSLLQLNWEGNWYLAPLLVDFAFDESIRSNRRGQALELLKTFYNNVRMITLPDCKEKKYKIESKLCELSTRCTF</sequence>
<name>A0ACC2NYY3_9HYME</name>
<keyword evidence="2" id="KW-1185">Reference proteome</keyword>
<dbReference type="EMBL" id="CM056742">
    <property type="protein sequence ID" value="KAJ8676274.1"/>
    <property type="molecule type" value="Genomic_DNA"/>
</dbReference>
<accession>A0ACC2NYY3</accession>
<organism evidence="1 2">
    <name type="scientific">Eretmocerus hayati</name>
    <dbReference type="NCBI Taxonomy" id="131215"/>
    <lineage>
        <taxon>Eukaryota</taxon>
        <taxon>Metazoa</taxon>
        <taxon>Ecdysozoa</taxon>
        <taxon>Arthropoda</taxon>
        <taxon>Hexapoda</taxon>
        <taxon>Insecta</taxon>
        <taxon>Pterygota</taxon>
        <taxon>Neoptera</taxon>
        <taxon>Endopterygota</taxon>
        <taxon>Hymenoptera</taxon>
        <taxon>Apocrita</taxon>
        <taxon>Proctotrupomorpha</taxon>
        <taxon>Chalcidoidea</taxon>
        <taxon>Aphelinidae</taxon>
        <taxon>Aphelininae</taxon>
        <taxon>Eretmocerus</taxon>
    </lineage>
</organism>